<sequence length="260" mass="29490">MKRIFLALSIVLFTIFLGACTIESVDEYEKASKERIMEENKESIVKEAPAKEAESEQKKDTEQSQQTSETPLAKTEQQEDRKTGVAKEQQKEKEVPTTPKPNTQQPNQPNPKPQPPQPKKKTVTISIDAKTLLQHWDMLEPALQSEKYVPKDGIILPETTYELAHDKVTVWDILLQATREHKIQMEHQDAKASIYDSVYVEGINHLYEFSAGELSGWMFSVNGNFANYGSSKYILQDGDKIQWSYTVDLGKDLGQKVDGS</sequence>
<dbReference type="EMBL" id="BMJT01000001">
    <property type="protein sequence ID" value="GGG10416.1"/>
    <property type="molecule type" value="Genomic_DNA"/>
</dbReference>
<dbReference type="Pfam" id="PF14478">
    <property type="entry name" value="DUF4430"/>
    <property type="match status" value="1"/>
</dbReference>
<evidence type="ECO:0000313" key="4">
    <source>
        <dbReference type="EMBL" id="GGG10416.1"/>
    </source>
</evidence>
<keyword evidence="2" id="KW-0732">Signal</keyword>
<dbReference type="PROSITE" id="PS51257">
    <property type="entry name" value="PROKAR_LIPOPROTEIN"/>
    <property type="match status" value="1"/>
</dbReference>
<dbReference type="RefSeq" id="WP_188613048.1">
    <property type="nucleotide sequence ID" value="NZ_BMJT01000001.1"/>
</dbReference>
<accession>A0A917D676</accession>
<feature type="compositionally biased region" description="Low complexity" evidence="1">
    <location>
        <begin position="96"/>
        <end position="107"/>
    </location>
</feature>
<feature type="compositionally biased region" description="Basic and acidic residues" evidence="1">
    <location>
        <begin position="76"/>
        <end position="95"/>
    </location>
</feature>
<feature type="signal peptide" evidence="2">
    <location>
        <begin position="1"/>
        <end position="19"/>
    </location>
</feature>
<evidence type="ECO:0000259" key="3">
    <source>
        <dbReference type="Pfam" id="PF14478"/>
    </source>
</evidence>
<feature type="domain" description="Transcobalamin-like C-terminal" evidence="3">
    <location>
        <begin position="184"/>
        <end position="246"/>
    </location>
</feature>
<feature type="compositionally biased region" description="Basic and acidic residues" evidence="1">
    <location>
        <begin position="34"/>
        <end position="62"/>
    </location>
</feature>
<protein>
    <recommendedName>
        <fullName evidence="3">Transcobalamin-like C-terminal domain-containing protein</fullName>
    </recommendedName>
</protein>
<evidence type="ECO:0000256" key="2">
    <source>
        <dbReference type="SAM" id="SignalP"/>
    </source>
</evidence>
<dbReference type="InterPro" id="IPR027954">
    <property type="entry name" value="Transcobalamin-like_C"/>
</dbReference>
<feature type="compositionally biased region" description="Pro residues" evidence="1">
    <location>
        <begin position="108"/>
        <end position="117"/>
    </location>
</feature>
<comment type="caution">
    <text evidence="4">The sequence shown here is derived from an EMBL/GenBank/DDBJ whole genome shotgun (WGS) entry which is preliminary data.</text>
</comment>
<dbReference type="AlphaFoldDB" id="A0A917D676"/>
<reference evidence="4" key="1">
    <citation type="journal article" date="2014" name="Int. J. Syst. Evol. Microbiol.">
        <title>Complete genome sequence of Corynebacterium casei LMG S-19264T (=DSM 44701T), isolated from a smear-ripened cheese.</title>
        <authorList>
            <consortium name="US DOE Joint Genome Institute (JGI-PGF)"/>
            <person name="Walter F."/>
            <person name="Albersmeier A."/>
            <person name="Kalinowski J."/>
            <person name="Ruckert C."/>
        </authorList>
    </citation>
    <scope>NUCLEOTIDE SEQUENCE</scope>
    <source>
        <strain evidence="4">CGMCC 1.15760</strain>
    </source>
</reference>
<dbReference type="Gene3D" id="2.170.130.30">
    <property type="match status" value="1"/>
</dbReference>
<evidence type="ECO:0000313" key="5">
    <source>
        <dbReference type="Proteomes" id="UP000616608"/>
    </source>
</evidence>
<feature type="region of interest" description="Disordered" evidence="1">
    <location>
        <begin position="34"/>
        <end position="122"/>
    </location>
</feature>
<reference evidence="4" key="2">
    <citation type="submission" date="2020-09" db="EMBL/GenBank/DDBJ databases">
        <authorList>
            <person name="Sun Q."/>
            <person name="Zhou Y."/>
        </authorList>
    </citation>
    <scope>NUCLEOTIDE SEQUENCE</scope>
    <source>
        <strain evidence="4">CGMCC 1.15760</strain>
    </source>
</reference>
<feature type="chain" id="PRO_5038570483" description="Transcobalamin-like C-terminal domain-containing protein" evidence="2">
    <location>
        <begin position="20"/>
        <end position="260"/>
    </location>
</feature>
<evidence type="ECO:0000256" key="1">
    <source>
        <dbReference type="SAM" id="MobiDB-lite"/>
    </source>
</evidence>
<organism evidence="4 5">
    <name type="scientific">Lysinibacillus alkalisoli</name>
    <dbReference type="NCBI Taxonomy" id="1911548"/>
    <lineage>
        <taxon>Bacteria</taxon>
        <taxon>Bacillati</taxon>
        <taxon>Bacillota</taxon>
        <taxon>Bacilli</taxon>
        <taxon>Bacillales</taxon>
        <taxon>Bacillaceae</taxon>
        <taxon>Lysinibacillus</taxon>
    </lineage>
</organism>
<keyword evidence="5" id="KW-1185">Reference proteome</keyword>
<gene>
    <name evidence="4" type="ORF">GCM10007425_00930</name>
</gene>
<name>A0A917D676_9BACI</name>
<proteinExistence type="predicted"/>
<dbReference type="Proteomes" id="UP000616608">
    <property type="component" value="Unassembled WGS sequence"/>
</dbReference>